<keyword evidence="5" id="KW-1185">Reference proteome</keyword>
<dbReference type="PANTHER" id="PTHR44229">
    <property type="entry name" value="15-HYDROXYPROSTAGLANDIN DEHYDROGENASE [NAD(+)]"/>
    <property type="match status" value="1"/>
</dbReference>
<evidence type="ECO:0000256" key="2">
    <source>
        <dbReference type="ARBA" id="ARBA00022857"/>
    </source>
</evidence>
<dbReference type="Gene3D" id="3.40.50.720">
    <property type="entry name" value="NAD(P)-binding Rossmann-like Domain"/>
    <property type="match status" value="1"/>
</dbReference>
<organism evidence="4 5">
    <name type="scientific">Decorospora gaudefroyi</name>
    <dbReference type="NCBI Taxonomy" id="184978"/>
    <lineage>
        <taxon>Eukaryota</taxon>
        <taxon>Fungi</taxon>
        <taxon>Dikarya</taxon>
        <taxon>Ascomycota</taxon>
        <taxon>Pezizomycotina</taxon>
        <taxon>Dothideomycetes</taxon>
        <taxon>Pleosporomycetidae</taxon>
        <taxon>Pleosporales</taxon>
        <taxon>Pleosporineae</taxon>
        <taxon>Pleosporaceae</taxon>
        <taxon>Decorospora</taxon>
    </lineage>
</organism>
<name>A0A6A5KTQ6_9PLEO</name>
<dbReference type="PRINTS" id="PR00081">
    <property type="entry name" value="GDHRDH"/>
</dbReference>
<accession>A0A6A5KTQ6</accession>
<dbReference type="PROSITE" id="PS00061">
    <property type="entry name" value="ADH_SHORT"/>
    <property type="match status" value="1"/>
</dbReference>
<dbReference type="AlphaFoldDB" id="A0A6A5KTQ6"/>
<dbReference type="Proteomes" id="UP000800040">
    <property type="component" value="Unassembled WGS sequence"/>
</dbReference>
<dbReference type="OrthoDB" id="5371740at2759"/>
<dbReference type="InterPro" id="IPR036291">
    <property type="entry name" value="NAD(P)-bd_dom_sf"/>
</dbReference>
<dbReference type="GO" id="GO:0016616">
    <property type="term" value="F:oxidoreductase activity, acting on the CH-OH group of donors, NAD or NADP as acceptor"/>
    <property type="evidence" value="ECO:0007669"/>
    <property type="project" value="TreeGrafter"/>
</dbReference>
<protein>
    <submittedName>
        <fullName evidence="4">NAD(P)-binding protein</fullName>
    </submittedName>
</protein>
<keyword evidence="2" id="KW-0521">NADP</keyword>
<keyword evidence="3" id="KW-0560">Oxidoreductase</keyword>
<dbReference type="Pfam" id="PF00106">
    <property type="entry name" value="adh_short"/>
    <property type="match status" value="1"/>
</dbReference>
<evidence type="ECO:0000313" key="5">
    <source>
        <dbReference type="Proteomes" id="UP000800040"/>
    </source>
</evidence>
<gene>
    <name evidence="4" type="ORF">BDW02DRAFT_539062</name>
</gene>
<comment type="similarity">
    <text evidence="1">Belongs to the short-chain dehydrogenases/reductases (SDR) family.</text>
</comment>
<evidence type="ECO:0000256" key="3">
    <source>
        <dbReference type="ARBA" id="ARBA00023002"/>
    </source>
</evidence>
<dbReference type="GO" id="GO:0005737">
    <property type="term" value="C:cytoplasm"/>
    <property type="evidence" value="ECO:0007669"/>
    <property type="project" value="TreeGrafter"/>
</dbReference>
<dbReference type="InterPro" id="IPR002347">
    <property type="entry name" value="SDR_fam"/>
</dbReference>
<dbReference type="SUPFAM" id="SSF51735">
    <property type="entry name" value="NAD(P)-binding Rossmann-fold domains"/>
    <property type="match status" value="1"/>
</dbReference>
<evidence type="ECO:0000256" key="1">
    <source>
        <dbReference type="ARBA" id="ARBA00006484"/>
    </source>
</evidence>
<proteinExistence type="inferred from homology"/>
<sequence>MSKPVAIITGAASGIGESVATHLHNHHNYRVIIADLNPLAGERVAKALDPTAGGTALFHRTDVSDYTSQAQLFKRAYEWGGGRIDFFHANAGIDDRQDMYAREGEELDGEGLLKKLDTRLFGVNLEAVVQGLWLFKYYVRRSREAGGGRGYFVATSSAAGLYHMQQCPQYTASKYGVIGLCRATGPIFVKEGITVNAICPAFIPTNLCPPEVAKRWPKEHITPLSTVHKAIDAFLADDTLSGKVVELSQENIYFREQHDWVNESQRWMGEESNKIWDEGYKEPPKREGY</sequence>
<dbReference type="CDD" id="cd05323">
    <property type="entry name" value="ADH_SDR_c_like"/>
    <property type="match status" value="1"/>
</dbReference>
<dbReference type="PANTHER" id="PTHR44229:SF4">
    <property type="entry name" value="15-HYDROXYPROSTAGLANDIN DEHYDROGENASE [NAD(+)]"/>
    <property type="match status" value="1"/>
</dbReference>
<reference evidence="4" key="1">
    <citation type="submission" date="2020-01" db="EMBL/GenBank/DDBJ databases">
        <authorList>
            <consortium name="DOE Joint Genome Institute"/>
            <person name="Haridas S."/>
            <person name="Albert R."/>
            <person name="Binder M."/>
            <person name="Bloem J."/>
            <person name="Labutti K."/>
            <person name="Salamov A."/>
            <person name="Andreopoulos B."/>
            <person name="Baker S.E."/>
            <person name="Barry K."/>
            <person name="Bills G."/>
            <person name="Bluhm B.H."/>
            <person name="Cannon C."/>
            <person name="Castanera R."/>
            <person name="Culley D.E."/>
            <person name="Daum C."/>
            <person name="Ezra D."/>
            <person name="Gonzalez J.B."/>
            <person name="Henrissat B."/>
            <person name="Kuo A."/>
            <person name="Liang C."/>
            <person name="Lipzen A."/>
            <person name="Lutzoni F."/>
            <person name="Magnuson J."/>
            <person name="Mondo S."/>
            <person name="Nolan M."/>
            <person name="Ohm R."/>
            <person name="Pangilinan J."/>
            <person name="Park H.-J."/>
            <person name="Ramirez L."/>
            <person name="Alfaro M."/>
            <person name="Sun H."/>
            <person name="Tritt A."/>
            <person name="Yoshinaga Y."/>
            <person name="Zwiers L.-H."/>
            <person name="Turgeon B.G."/>
            <person name="Goodwin S.B."/>
            <person name="Spatafora J.W."/>
            <person name="Crous P.W."/>
            <person name="Grigoriev I.V."/>
        </authorList>
    </citation>
    <scope>NUCLEOTIDE SEQUENCE</scope>
    <source>
        <strain evidence="4">P77</strain>
    </source>
</reference>
<evidence type="ECO:0000313" key="4">
    <source>
        <dbReference type="EMBL" id="KAF1839667.1"/>
    </source>
</evidence>
<dbReference type="EMBL" id="ML975244">
    <property type="protein sequence ID" value="KAF1839667.1"/>
    <property type="molecule type" value="Genomic_DNA"/>
</dbReference>
<dbReference type="InterPro" id="IPR020904">
    <property type="entry name" value="Sc_DH/Rdtase_CS"/>
</dbReference>